<keyword evidence="8" id="KW-0406">Ion transport</keyword>
<dbReference type="AlphaFoldDB" id="A0A8I6SJU5"/>
<keyword evidence="4" id="KW-1003">Cell membrane</keyword>
<keyword evidence="9 12" id="KW-0472">Membrane</keyword>
<dbReference type="Gene3D" id="1.20.1730.10">
    <property type="entry name" value="Sodium/glucose cotransporter"/>
    <property type="match status" value="1"/>
</dbReference>
<proteinExistence type="inferred from homology"/>
<feature type="transmembrane region" description="Helical" evidence="12">
    <location>
        <begin position="509"/>
        <end position="532"/>
    </location>
</feature>
<organism evidence="13 14">
    <name type="scientific">Cimex lectularius</name>
    <name type="common">Bed bug</name>
    <name type="synonym">Acanthia lectularia</name>
    <dbReference type="NCBI Taxonomy" id="79782"/>
    <lineage>
        <taxon>Eukaryota</taxon>
        <taxon>Metazoa</taxon>
        <taxon>Ecdysozoa</taxon>
        <taxon>Arthropoda</taxon>
        <taxon>Hexapoda</taxon>
        <taxon>Insecta</taxon>
        <taxon>Pterygota</taxon>
        <taxon>Neoptera</taxon>
        <taxon>Paraneoptera</taxon>
        <taxon>Hemiptera</taxon>
        <taxon>Heteroptera</taxon>
        <taxon>Panheteroptera</taxon>
        <taxon>Cimicomorpha</taxon>
        <taxon>Cimicidae</taxon>
        <taxon>Cimex</taxon>
    </lineage>
</organism>
<dbReference type="PANTHER" id="PTHR42985:SF21">
    <property type="entry name" value="SODIUM-DEPENDENT MULTIVITAMIN TRANSPORTER-LIKE PROTEIN"/>
    <property type="match status" value="1"/>
</dbReference>
<dbReference type="CDD" id="cd11492">
    <property type="entry name" value="SLC5sbd_NIS-SMVT"/>
    <property type="match status" value="1"/>
</dbReference>
<evidence type="ECO:0000313" key="13">
    <source>
        <dbReference type="EnsemblMetazoa" id="XP_024083168.1"/>
    </source>
</evidence>
<evidence type="ECO:0000256" key="6">
    <source>
        <dbReference type="ARBA" id="ARBA00022989"/>
    </source>
</evidence>
<comment type="similarity">
    <text evidence="2 11">Belongs to the sodium:solute symporter (SSF) (TC 2.A.21) family.</text>
</comment>
<feature type="transmembrane region" description="Helical" evidence="12">
    <location>
        <begin position="240"/>
        <end position="259"/>
    </location>
</feature>
<dbReference type="OMA" id="FARNTFW"/>
<evidence type="ECO:0000256" key="9">
    <source>
        <dbReference type="ARBA" id="ARBA00023136"/>
    </source>
</evidence>
<evidence type="ECO:0000313" key="14">
    <source>
        <dbReference type="Proteomes" id="UP000494040"/>
    </source>
</evidence>
<evidence type="ECO:0000256" key="5">
    <source>
        <dbReference type="ARBA" id="ARBA00022692"/>
    </source>
</evidence>
<dbReference type="RefSeq" id="XP_024083167.1">
    <property type="nucleotide sequence ID" value="XM_024227399.1"/>
</dbReference>
<dbReference type="InterPro" id="IPR001734">
    <property type="entry name" value="Na/solute_symporter"/>
</dbReference>
<dbReference type="EnsemblMetazoa" id="XM_024227400.1">
    <property type="protein sequence ID" value="XP_024083168.1"/>
    <property type="gene ID" value="LOC106670989"/>
</dbReference>
<evidence type="ECO:0000256" key="3">
    <source>
        <dbReference type="ARBA" id="ARBA00022448"/>
    </source>
</evidence>
<dbReference type="PANTHER" id="PTHR42985">
    <property type="entry name" value="SODIUM-COUPLED MONOCARBOXYLATE TRANSPORTER"/>
    <property type="match status" value="1"/>
</dbReference>
<feature type="transmembrane region" description="Helical" evidence="12">
    <location>
        <begin position="129"/>
        <end position="148"/>
    </location>
</feature>
<feature type="transmembrane region" description="Helical" evidence="12">
    <location>
        <begin position="54"/>
        <end position="74"/>
    </location>
</feature>
<dbReference type="PROSITE" id="PS50283">
    <property type="entry name" value="NA_SOLUT_SYMP_3"/>
    <property type="match status" value="1"/>
</dbReference>
<feature type="transmembrane region" description="Helical" evidence="12">
    <location>
        <begin position="416"/>
        <end position="435"/>
    </location>
</feature>
<feature type="transmembrane region" description="Helical" evidence="12">
    <location>
        <begin position="86"/>
        <end position="108"/>
    </location>
</feature>
<feature type="transmembrane region" description="Helical" evidence="12">
    <location>
        <begin position="12"/>
        <end position="34"/>
    </location>
</feature>
<name>A0A8I6SJU5_CIMLE</name>
<dbReference type="Proteomes" id="UP000494040">
    <property type="component" value="Unassembled WGS sequence"/>
</dbReference>
<reference evidence="13" key="1">
    <citation type="submission" date="2022-01" db="UniProtKB">
        <authorList>
            <consortium name="EnsemblMetazoa"/>
        </authorList>
    </citation>
    <scope>IDENTIFICATION</scope>
</reference>
<feature type="transmembrane region" description="Helical" evidence="12">
    <location>
        <begin position="191"/>
        <end position="209"/>
    </location>
</feature>
<dbReference type="OrthoDB" id="6622651at2759"/>
<dbReference type="RefSeq" id="XP_024083168.1">
    <property type="nucleotide sequence ID" value="XM_024227400.1"/>
</dbReference>
<evidence type="ECO:0000256" key="2">
    <source>
        <dbReference type="ARBA" id="ARBA00006434"/>
    </source>
</evidence>
<evidence type="ECO:0000256" key="4">
    <source>
        <dbReference type="ARBA" id="ARBA00022475"/>
    </source>
</evidence>
<evidence type="ECO:0000256" key="1">
    <source>
        <dbReference type="ARBA" id="ARBA00004651"/>
    </source>
</evidence>
<protein>
    <recommendedName>
        <fullName evidence="15">Sodium/solute symporter</fullName>
    </recommendedName>
</protein>
<dbReference type="InterPro" id="IPR051163">
    <property type="entry name" value="Sodium:Solute_Symporter_SSF"/>
</dbReference>
<keyword evidence="5 12" id="KW-0812">Transmembrane</keyword>
<dbReference type="GO" id="GO:0006814">
    <property type="term" value="P:sodium ion transport"/>
    <property type="evidence" value="ECO:0007669"/>
    <property type="project" value="UniProtKB-KW"/>
</dbReference>
<keyword evidence="3" id="KW-0813">Transport</keyword>
<dbReference type="EnsemblMetazoa" id="XM_024227399.1">
    <property type="protein sequence ID" value="XP_024083167.1"/>
    <property type="gene ID" value="LOC106670989"/>
</dbReference>
<feature type="transmembrane region" description="Helical" evidence="12">
    <location>
        <begin position="160"/>
        <end position="179"/>
    </location>
</feature>
<evidence type="ECO:0000256" key="8">
    <source>
        <dbReference type="ARBA" id="ARBA00023065"/>
    </source>
</evidence>
<comment type="subcellular location">
    <subcellularLocation>
        <location evidence="1">Cell membrane</location>
        <topology evidence="1">Multi-pass membrane protein</topology>
    </subcellularLocation>
</comment>
<feature type="transmembrane region" description="Helical" evidence="12">
    <location>
        <begin position="385"/>
        <end position="404"/>
    </location>
</feature>
<keyword evidence="10" id="KW-0739">Sodium transport</keyword>
<dbReference type="Pfam" id="PF00474">
    <property type="entry name" value="SSF"/>
    <property type="match status" value="1"/>
</dbReference>
<keyword evidence="6 12" id="KW-1133">Transmembrane helix</keyword>
<accession>A0A8I6SJU5</accession>
<evidence type="ECO:0000256" key="12">
    <source>
        <dbReference type="SAM" id="Phobius"/>
    </source>
</evidence>
<dbReference type="GeneID" id="106670989"/>
<evidence type="ECO:0000256" key="7">
    <source>
        <dbReference type="ARBA" id="ARBA00023053"/>
    </source>
</evidence>
<feature type="transmembrane region" description="Helical" evidence="12">
    <location>
        <begin position="280"/>
        <end position="305"/>
    </location>
</feature>
<evidence type="ECO:0000256" key="10">
    <source>
        <dbReference type="ARBA" id="ARBA00023201"/>
    </source>
</evidence>
<dbReference type="NCBIfam" id="TIGR00813">
    <property type="entry name" value="sss"/>
    <property type="match status" value="1"/>
</dbReference>
<evidence type="ECO:0000256" key="11">
    <source>
        <dbReference type="RuleBase" id="RU362091"/>
    </source>
</evidence>
<sequence length="572" mass="62714">MDEHREVYEFDWIEYTVFVVMLCLSAFIGFYYGFIKGGQDTVSGYLFGGKQMSLFPIAMSLVSSFISGITLLGVPAEVYVYGTQYMVGSTALIGVGIVTAYVSIPIFYKLQLLSLYEYFELRFNTKVRLVVSFLFIFSHLCYIPVVIYTPALAINQISGINVHIITPFLCLICIFYTTVGGLKAVVWSDTLQGGLMIFSIIAVAWTGAWKMGGFGNVFKAAYEGGRLQAFNFDPDPTLRLSFWSASFGIWVFWASNTSFHPASIQRFISLPTMKMAKWSVLYTVLGTLFFLNLSGLIGLVIYAYYKDCDPYTTKVINRPDQILPLFVVEVAGKIRGLPGLFLSGVVCAALSTMSTGLNTMAGTVYEDFIEPYLKVKITEKKASQIMKLLVVVMGSVCVLLILVIEKLGAILEISVRFSGMTSGTTLGLFLLGAFFPTSNAKGAAWGALVSLVVMTWILVGSNLAMANGLISNPVLPTSIEGCPFNVTDVVPVAQAATDAYVFPLYKVSIFYYSFIGCTVVMVVGLVVSYLTGPNKIGDVNRKLLSPLIYGLLPKEVENDYKGVPLKPVNGYD</sequence>
<dbReference type="GO" id="GO:0005886">
    <property type="term" value="C:plasma membrane"/>
    <property type="evidence" value="ECO:0007669"/>
    <property type="project" value="UniProtKB-SubCell"/>
</dbReference>
<dbReference type="GO" id="GO:0015293">
    <property type="term" value="F:symporter activity"/>
    <property type="evidence" value="ECO:0007669"/>
    <property type="project" value="TreeGrafter"/>
</dbReference>
<dbReference type="KEGG" id="clec:106670989"/>
<feature type="transmembrane region" description="Helical" evidence="12">
    <location>
        <begin position="340"/>
        <end position="365"/>
    </location>
</feature>
<dbReference type="InterPro" id="IPR038377">
    <property type="entry name" value="Na/Glc_symporter_sf"/>
</dbReference>
<keyword evidence="7" id="KW-0915">Sodium</keyword>
<evidence type="ECO:0008006" key="15">
    <source>
        <dbReference type="Google" id="ProtNLM"/>
    </source>
</evidence>
<keyword evidence="14" id="KW-1185">Reference proteome</keyword>
<feature type="transmembrane region" description="Helical" evidence="12">
    <location>
        <begin position="442"/>
        <end position="459"/>
    </location>
</feature>